<keyword evidence="4" id="KW-0479">Metal-binding</keyword>
<dbReference type="Pfam" id="PF01131">
    <property type="entry name" value="Topoisom_bac"/>
    <property type="match status" value="1"/>
</dbReference>
<evidence type="ECO:0000256" key="1">
    <source>
        <dbReference type="ARBA" id="ARBA00000213"/>
    </source>
</evidence>
<dbReference type="InterPro" id="IPR003601">
    <property type="entry name" value="Topo_IA_2"/>
</dbReference>
<keyword evidence="8" id="KW-0413">Isomerase</keyword>
<dbReference type="PRINTS" id="PR00417">
    <property type="entry name" value="PRTPISMRASEI"/>
</dbReference>
<dbReference type="PROSITE" id="PS00396">
    <property type="entry name" value="TOPO_IA_1"/>
    <property type="match status" value="1"/>
</dbReference>
<dbReference type="InterPro" id="IPR023405">
    <property type="entry name" value="Topo_IA_core_domain"/>
</dbReference>
<dbReference type="SMART" id="SM00493">
    <property type="entry name" value="TOPRIM"/>
    <property type="match status" value="1"/>
</dbReference>
<dbReference type="InterPro" id="IPR000380">
    <property type="entry name" value="Topo_IA"/>
</dbReference>
<feature type="compositionally biased region" description="Basic residues" evidence="9">
    <location>
        <begin position="902"/>
        <end position="926"/>
    </location>
</feature>
<evidence type="ECO:0000256" key="7">
    <source>
        <dbReference type="ARBA" id="ARBA00023125"/>
    </source>
</evidence>
<comment type="catalytic activity">
    <reaction evidence="1">
        <text>ATP-independent breakage of single-stranded DNA, followed by passage and rejoining.</text>
        <dbReference type="EC" id="5.6.2.1"/>
    </reaction>
</comment>
<dbReference type="AlphaFoldDB" id="A0A6J6NSN0"/>
<dbReference type="PROSITE" id="PS52039">
    <property type="entry name" value="TOPO_IA_2"/>
    <property type="match status" value="1"/>
</dbReference>
<dbReference type="GO" id="GO:0003677">
    <property type="term" value="F:DNA binding"/>
    <property type="evidence" value="ECO:0007669"/>
    <property type="project" value="UniProtKB-KW"/>
</dbReference>
<dbReference type="InterPro" id="IPR028612">
    <property type="entry name" value="Topoisom_1_IA"/>
</dbReference>
<dbReference type="Gene3D" id="2.70.20.10">
    <property type="entry name" value="Topoisomerase I, domain 3"/>
    <property type="match status" value="1"/>
</dbReference>
<name>A0A6J6NSN0_9ZZZZ</name>
<feature type="region of interest" description="Disordered" evidence="9">
    <location>
        <begin position="902"/>
        <end position="966"/>
    </location>
</feature>
<dbReference type="GO" id="GO:0006265">
    <property type="term" value="P:DNA topological change"/>
    <property type="evidence" value="ECO:0007669"/>
    <property type="project" value="InterPro"/>
</dbReference>
<dbReference type="CDD" id="cd03363">
    <property type="entry name" value="TOPRIM_TopoIA_TopoI"/>
    <property type="match status" value="1"/>
</dbReference>
<evidence type="ECO:0000259" key="11">
    <source>
        <dbReference type="PROSITE" id="PS52039"/>
    </source>
</evidence>
<dbReference type="InterPro" id="IPR025589">
    <property type="entry name" value="Toprim_C_rpt"/>
</dbReference>
<dbReference type="NCBIfam" id="TIGR01051">
    <property type="entry name" value="topA_bact"/>
    <property type="match status" value="1"/>
</dbReference>
<feature type="domain" description="Toprim" evidence="10">
    <location>
        <begin position="22"/>
        <end position="153"/>
    </location>
</feature>
<evidence type="ECO:0000313" key="13">
    <source>
        <dbReference type="EMBL" id="CAB4643107.1"/>
    </source>
</evidence>
<dbReference type="InterPro" id="IPR013825">
    <property type="entry name" value="Topo_IA_cen_sub2"/>
</dbReference>
<dbReference type="InterPro" id="IPR013824">
    <property type="entry name" value="Topo_IA_cen_sub1"/>
</dbReference>
<keyword evidence="7" id="KW-0238">DNA-binding</keyword>
<dbReference type="PANTHER" id="PTHR42785">
    <property type="entry name" value="DNA TOPOISOMERASE, TYPE IA, CORE"/>
    <property type="match status" value="1"/>
</dbReference>
<dbReference type="InterPro" id="IPR006171">
    <property type="entry name" value="TOPRIM_dom"/>
</dbReference>
<reference evidence="14" key="1">
    <citation type="submission" date="2020-05" db="EMBL/GenBank/DDBJ databases">
        <authorList>
            <person name="Chiriac C."/>
            <person name="Salcher M."/>
            <person name="Ghai R."/>
            <person name="Kavagutti S V."/>
        </authorList>
    </citation>
    <scope>NUCLEOTIDE SEQUENCE</scope>
</reference>
<evidence type="ECO:0000256" key="5">
    <source>
        <dbReference type="ARBA" id="ARBA00022842"/>
    </source>
</evidence>
<keyword evidence="5" id="KW-0460">Magnesium</keyword>
<evidence type="ECO:0000256" key="4">
    <source>
        <dbReference type="ARBA" id="ARBA00022723"/>
    </source>
</evidence>
<dbReference type="Pfam" id="PF13368">
    <property type="entry name" value="Toprim_C_rpt"/>
    <property type="match status" value="4"/>
</dbReference>
<feature type="domain" description="Topo IA-type catalytic" evidence="11">
    <location>
        <begin position="169"/>
        <end position="621"/>
    </location>
</feature>
<evidence type="ECO:0000256" key="9">
    <source>
        <dbReference type="SAM" id="MobiDB-lite"/>
    </source>
</evidence>
<dbReference type="InterPro" id="IPR013826">
    <property type="entry name" value="Topo_IA_cen_sub3"/>
</dbReference>
<dbReference type="PANTHER" id="PTHR42785:SF1">
    <property type="entry name" value="DNA TOPOISOMERASE"/>
    <property type="match status" value="1"/>
</dbReference>
<dbReference type="InterPro" id="IPR003602">
    <property type="entry name" value="Topo_IA_DNA-bd_dom"/>
</dbReference>
<dbReference type="HAMAP" id="MF_00952">
    <property type="entry name" value="Topoisom_1_prok"/>
    <property type="match status" value="1"/>
</dbReference>
<evidence type="ECO:0000256" key="2">
    <source>
        <dbReference type="ARBA" id="ARBA00009446"/>
    </source>
</evidence>
<accession>A0A6J6NSN0</accession>
<dbReference type="Gene3D" id="3.40.50.140">
    <property type="match status" value="1"/>
</dbReference>
<evidence type="ECO:0000256" key="3">
    <source>
        <dbReference type="ARBA" id="ARBA00012891"/>
    </source>
</evidence>
<organism evidence="14">
    <name type="scientific">freshwater metagenome</name>
    <dbReference type="NCBI Taxonomy" id="449393"/>
    <lineage>
        <taxon>unclassified sequences</taxon>
        <taxon>metagenomes</taxon>
        <taxon>ecological metagenomes</taxon>
    </lineage>
</organism>
<dbReference type="InterPro" id="IPR005733">
    <property type="entry name" value="TopoI_bac-type"/>
</dbReference>
<dbReference type="InterPro" id="IPR023406">
    <property type="entry name" value="Topo_IA_AS"/>
</dbReference>
<evidence type="ECO:0000313" key="12">
    <source>
        <dbReference type="EMBL" id="CAB4545841.1"/>
    </source>
</evidence>
<protein>
    <recommendedName>
        <fullName evidence="3">DNA topoisomerase</fullName>
        <ecNumber evidence="3">5.6.2.1</ecNumber>
    </recommendedName>
</protein>
<dbReference type="EMBL" id="CAEZXE010000140">
    <property type="protein sequence ID" value="CAB4687755.1"/>
    <property type="molecule type" value="Genomic_DNA"/>
</dbReference>
<dbReference type="Pfam" id="PF01751">
    <property type="entry name" value="Toprim"/>
    <property type="match status" value="1"/>
</dbReference>
<comment type="similarity">
    <text evidence="2">Belongs to the type IA topoisomerase family.</text>
</comment>
<dbReference type="EMBL" id="CAEZSU010000038">
    <property type="protein sequence ID" value="CAB4545841.1"/>
    <property type="molecule type" value="Genomic_DNA"/>
</dbReference>
<proteinExistence type="inferred from homology"/>
<sequence length="966" mass="105749">MVPKTVIDRAAKRVSLCPPMAGPLVIVESPTKAKKITEFLRGEDTGGASPTVIASVGHIRDLVSKAKELPEGKQKEWWSYLGIDPDDDFKPYYKVYDKKKDTVAELRRALKNADALYLATDEDREGEAIAWHLLQVLKPPKDMPVYRMVFHEITAPAIREAFANPRELDQLLVDAQETRRLLDRLAGYDLSQVLWKKVNRGLSAGRVQSVATRLVVEREREIMAFVSADWWDIKGVFAASSEPIPFGAKLIALDGVRVATGNDFNDDGALTRDDRIILNEETVRALAAELQTSPFAVRSVESKPYRKRPFAPFTTSTLQQVAGRRLKVSAKQVMSMAQSLYQQGYITYMRTDSSSLSAAAVAAAKNEITERYGASAIEGKPRTWGKKAANAQEAHEAIRPAGDRFRRPEEVRNEVPPGEARLYEIIWQRTVASQMIDAIGETVTVRLGSLTASGRDAEFSAAGTVITERGWMQVEDWRTDDTDAENDDDTERRLPQLKVGDGLDATEITPEGHATKPPARFTEASLVGKMEELGVGRPSTYASIMETIQGRGYVWKKGSALVPSWNAFAVTTLLEQHFAELVDYDFTANLEAILDRISNGDANSVETLAEFYFGPLVDGVRKDGLRDLVTERLPEIDAAAINTFLLGDDHNGMPVIAKPGKFGPYVQRGDDTASVPENLPPADLTVAVALELLAMPKGGKPIGEDPETGLTVFVMSGKFGPYVQLGELTDDKNEKPKTSSLFKDMDPYEVTLETALQLLSLPRDLGSEPESGAVFTARNGPHGPYLTKEVGGSEKPETRQLENEQQLLTVDLRDALAMFAEPKKFGKRSPKPPLADLGIDPASGRPMLIKDGKFGPYVTDGETNASLRVGDVPETLSPERGAELLQDRRVYIAENGGPLAKKAAKKSVKKAAKKKATAKKSAKSRAKKPDLMTARTVGAGQSKAAKKAVKRPNVVKSDSQILDPGL</sequence>
<dbReference type="SMART" id="SM00436">
    <property type="entry name" value="TOP1Bc"/>
    <property type="match status" value="1"/>
</dbReference>
<gene>
    <name evidence="12" type="ORF">UFOPK1495_00498</name>
    <name evidence="13" type="ORF">UFOPK2143_00822</name>
    <name evidence="14" type="ORF">UFOPK2350_01404</name>
</gene>
<evidence type="ECO:0000256" key="6">
    <source>
        <dbReference type="ARBA" id="ARBA00023029"/>
    </source>
</evidence>
<dbReference type="Gene3D" id="1.10.460.10">
    <property type="entry name" value="Topoisomerase I, domain 2"/>
    <property type="match status" value="1"/>
</dbReference>
<dbReference type="InterPro" id="IPR013497">
    <property type="entry name" value="Topo_IA_cen"/>
</dbReference>
<dbReference type="Gene3D" id="1.10.290.10">
    <property type="entry name" value="Topoisomerase I, domain 4"/>
    <property type="match status" value="1"/>
</dbReference>
<dbReference type="GO" id="GO:0003917">
    <property type="term" value="F:DNA topoisomerase type I (single strand cut, ATP-independent) activity"/>
    <property type="evidence" value="ECO:0007669"/>
    <property type="project" value="UniProtKB-EC"/>
</dbReference>
<dbReference type="SUPFAM" id="SSF56712">
    <property type="entry name" value="Prokaryotic type I DNA topoisomerase"/>
    <property type="match status" value="1"/>
</dbReference>
<dbReference type="SMART" id="SM00437">
    <property type="entry name" value="TOP1Ac"/>
    <property type="match status" value="1"/>
</dbReference>
<dbReference type="CDD" id="cd00186">
    <property type="entry name" value="TOP1Ac"/>
    <property type="match status" value="1"/>
</dbReference>
<keyword evidence="6" id="KW-0799">Topoisomerase</keyword>
<evidence type="ECO:0000313" key="14">
    <source>
        <dbReference type="EMBL" id="CAB4687755.1"/>
    </source>
</evidence>
<dbReference type="InterPro" id="IPR034149">
    <property type="entry name" value="TOPRIM_TopoI"/>
</dbReference>
<dbReference type="GO" id="GO:0046872">
    <property type="term" value="F:metal ion binding"/>
    <property type="evidence" value="ECO:0007669"/>
    <property type="project" value="UniProtKB-KW"/>
</dbReference>
<evidence type="ECO:0000256" key="8">
    <source>
        <dbReference type="ARBA" id="ARBA00023235"/>
    </source>
</evidence>
<dbReference type="PROSITE" id="PS50880">
    <property type="entry name" value="TOPRIM"/>
    <property type="match status" value="1"/>
</dbReference>
<dbReference type="EMBL" id="CAEZVV010000040">
    <property type="protein sequence ID" value="CAB4643107.1"/>
    <property type="molecule type" value="Genomic_DNA"/>
</dbReference>
<dbReference type="EC" id="5.6.2.1" evidence="3"/>
<evidence type="ECO:0000259" key="10">
    <source>
        <dbReference type="PROSITE" id="PS50880"/>
    </source>
</evidence>